<evidence type="ECO:0000313" key="2">
    <source>
        <dbReference type="EnsemblMetazoa" id="Aqu2.1.23508_001"/>
    </source>
</evidence>
<dbReference type="OrthoDB" id="10049949at2759"/>
<proteinExistence type="predicted"/>
<dbReference type="EnsemblMetazoa" id="Aqu2.1.23508_001">
    <property type="protein sequence ID" value="Aqu2.1.23508_001"/>
    <property type="gene ID" value="Aqu2.1.23508"/>
</dbReference>
<reference evidence="2" key="1">
    <citation type="submission" date="2017-05" db="UniProtKB">
        <authorList>
            <consortium name="EnsemblMetazoa"/>
        </authorList>
    </citation>
    <scope>IDENTIFICATION</scope>
</reference>
<feature type="region of interest" description="Disordered" evidence="1">
    <location>
        <begin position="52"/>
        <end position="71"/>
    </location>
</feature>
<dbReference type="InParanoid" id="A0A1X7U766"/>
<evidence type="ECO:0000256" key="1">
    <source>
        <dbReference type="SAM" id="MobiDB-lite"/>
    </source>
</evidence>
<name>A0A1X7U766_AMPQE</name>
<dbReference type="AlphaFoldDB" id="A0A1X7U766"/>
<sequence>MKPILICEKVYHHIEKHSEKASSNTCTTVHGATANNCHDTETFPEKVVNSQESPITPMIQRTPATPIIPNS</sequence>
<organism evidence="2">
    <name type="scientific">Amphimedon queenslandica</name>
    <name type="common">Sponge</name>
    <dbReference type="NCBI Taxonomy" id="400682"/>
    <lineage>
        <taxon>Eukaryota</taxon>
        <taxon>Metazoa</taxon>
        <taxon>Porifera</taxon>
        <taxon>Demospongiae</taxon>
        <taxon>Heteroscleromorpha</taxon>
        <taxon>Haplosclerida</taxon>
        <taxon>Niphatidae</taxon>
        <taxon>Amphimedon</taxon>
    </lineage>
</organism>
<accession>A0A1X7U766</accession>
<protein>
    <submittedName>
        <fullName evidence="2">Uncharacterized protein</fullName>
    </submittedName>
</protein>